<proteinExistence type="predicted"/>
<accession>U9U7Q5</accession>
<gene>
    <name evidence="1" type="ORF">GLOINDRAFT_24804</name>
</gene>
<evidence type="ECO:0000313" key="1">
    <source>
        <dbReference type="EMBL" id="ESA14588.1"/>
    </source>
</evidence>
<reference evidence="1" key="1">
    <citation type="submission" date="2013-07" db="EMBL/GenBank/DDBJ databases">
        <title>The genome of an arbuscular mycorrhizal fungus provides insights into the evolution of the oldest plant symbiosis.</title>
        <authorList>
            <consortium name="DOE Joint Genome Institute"/>
            <person name="Tisserant E."/>
            <person name="Malbreil M."/>
            <person name="Kuo A."/>
            <person name="Kohler A."/>
            <person name="Symeonidi A."/>
            <person name="Balestrini R."/>
            <person name="Charron P."/>
            <person name="Duensing N."/>
            <person name="Frei-dit-Frey N."/>
            <person name="Gianinazzi-Pearson V."/>
            <person name="Gilbert B."/>
            <person name="Handa Y."/>
            <person name="Hijri M."/>
            <person name="Kaul R."/>
            <person name="Kawaguchi M."/>
            <person name="Krajinski F."/>
            <person name="Lammers P."/>
            <person name="Lapierre D."/>
            <person name="Masclaux F.G."/>
            <person name="Murat C."/>
            <person name="Morin E."/>
            <person name="Ndikumana S."/>
            <person name="Pagni M."/>
            <person name="Petitpierre D."/>
            <person name="Requena N."/>
            <person name="Rosikiewicz P."/>
            <person name="Riley R."/>
            <person name="Saito K."/>
            <person name="San Clemente H."/>
            <person name="Shapiro H."/>
            <person name="van Tuinen D."/>
            <person name="Becard G."/>
            <person name="Bonfante P."/>
            <person name="Paszkowski U."/>
            <person name="Shachar-Hill Y."/>
            <person name="Young J.P."/>
            <person name="Sanders I.R."/>
            <person name="Henrissat B."/>
            <person name="Rensing S.A."/>
            <person name="Grigoriev I.V."/>
            <person name="Corradi N."/>
            <person name="Roux C."/>
            <person name="Martin F."/>
        </authorList>
    </citation>
    <scope>NUCLEOTIDE SEQUENCE</scope>
    <source>
        <strain evidence="1">DAOM 197198</strain>
    </source>
</reference>
<protein>
    <submittedName>
        <fullName evidence="1">Uncharacterized protein</fullName>
    </submittedName>
</protein>
<dbReference type="AlphaFoldDB" id="U9U7Q5"/>
<name>U9U7Q5_RHIID</name>
<organism evidence="1">
    <name type="scientific">Rhizophagus irregularis (strain DAOM 181602 / DAOM 197198 / MUCL 43194)</name>
    <name type="common">Arbuscular mycorrhizal fungus</name>
    <name type="synonym">Glomus intraradices</name>
    <dbReference type="NCBI Taxonomy" id="747089"/>
    <lineage>
        <taxon>Eukaryota</taxon>
        <taxon>Fungi</taxon>
        <taxon>Fungi incertae sedis</taxon>
        <taxon>Mucoromycota</taxon>
        <taxon>Glomeromycotina</taxon>
        <taxon>Glomeromycetes</taxon>
        <taxon>Glomerales</taxon>
        <taxon>Glomeraceae</taxon>
        <taxon>Rhizophagus</taxon>
    </lineage>
</organism>
<dbReference type="EMBL" id="KI282774">
    <property type="protein sequence ID" value="ESA14588.1"/>
    <property type="molecule type" value="Genomic_DNA"/>
</dbReference>
<dbReference type="HOGENOM" id="CLU_2980226_0_0_1"/>
<sequence>MMLAVSCLTSTVKHGGGGVMMWEWEKQDNAHTSVYKNANLHGRYGNNFTSMTGTKSGY</sequence>